<feature type="domain" description="DM10" evidence="11">
    <location>
        <begin position="25"/>
        <end position="113"/>
    </location>
</feature>
<sequence length="400" mass="45273">MAVQLHFLLLQLSSGVFQSAESRNDGARYAFIVRWHDPMTEIVWKYQFFYHTFDKSIEMFDIKNHKMFLRRVAYPAISLEQLFIGSTILVYTRQLLIEDYGDDFTRKHLRGLQETTLAMIKPDAIQHTGKILECITSSGFIVKNMRMCQLNITQAETFYQCHKGKPFFSCLTQFIASGPVVAIELVAENALCRWRLLLGPTSSEVARMKAPSSIRAQFGTDCTMNACHGSDSHESARLETLFFFTCTNMGMCAKFINSTLCIIKPHAVMGGCVGAILDRILQKFKVTALEMCNFSRVTAAEFLEVYRGICPDFYAMTHELASGDFLALEVADLCDPGVCPVNAFREFCGPSDPCMARALRPHTLRAEFGINKVKNAVHCTDIPEDGEIEVQHIFKHLWVY</sequence>
<dbReference type="PANTHER" id="PTHR43109:SF2">
    <property type="entry name" value="NUCLEOSIDE DIPHOSPHATE KINASE 7"/>
    <property type="match status" value="1"/>
</dbReference>
<keyword evidence="10" id="KW-0732">Signal</keyword>
<feature type="binding site" evidence="8">
    <location>
        <position position="201"/>
    </location>
    <ligand>
        <name>ATP</name>
        <dbReference type="ChEBI" id="CHEBI:30616"/>
    </ligand>
</feature>
<protein>
    <recommendedName>
        <fullName evidence="11">DM10 domain-containing protein</fullName>
    </recommendedName>
</protein>
<comment type="similarity">
    <text evidence="8 9">Belongs to the NDK family.</text>
</comment>
<feature type="chain" id="PRO_5045905073" description="DM10 domain-containing protein" evidence="10">
    <location>
        <begin position="23"/>
        <end position="400"/>
    </location>
</feature>
<feature type="active site" description="Pros-phosphohistidine intermediate" evidence="8">
    <location>
        <position position="228"/>
    </location>
</feature>
<dbReference type="InterPro" id="IPR037993">
    <property type="entry name" value="NDPk7B"/>
</dbReference>
<dbReference type="InterPro" id="IPR057579">
    <property type="entry name" value="DM10_NDK7"/>
</dbReference>
<evidence type="ECO:0000256" key="5">
    <source>
        <dbReference type="ARBA" id="ARBA00022490"/>
    </source>
</evidence>
<accession>A0ABP1BEA3</accession>
<evidence type="ECO:0000259" key="11">
    <source>
        <dbReference type="PROSITE" id="PS51336"/>
    </source>
</evidence>
<keyword evidence="6" id="KW-0206">Cytoskeleton</keyword>
<feature type="binding site" evidence="8">
    <location>
        <position position="121"/>
    </location>
    <ligand>
        <name>ATP</name>
        <dbReference type="ChEBI" id="CHEBI:30616"/>
    </ligand>
</feature>
<dbReference type="InterPro" id="IPR006602">
    <property type="entry name" value="DM10_dom"/>
</dbReference>
<evidence type="ECO:0000256" key="1">
    <source>
        <dbReference type="ARBA" id="ARBA00000082"/>
    </source>
</evidence>
<dbReference type="SUPFAM" id="SSF54919">
    <property type="entry name" value="Nucleoside diphosphate kinase, NDK"/>
    <property type="match status" value="2"/>
</dbReference>
<evidence type="ECO:0000256" key="6">
    <source>
        <dbReference type="ARBA" id="ARBA00023212"/>
    </source>
</evidence>
<evidence type="ECO:0000256" key="10">
    <source>
        <dbReference type="SAM" id="SignalP"/>
    </source>
</evidence>
<feature type="binding site" evidence="8">
    <location>
        <position position="225"/>
    </location>
    <ligand>
        <name>ATP</name>
        <dbReference type="ChEBI" id="CHEBI:30616"/>
    </ligand>
</feature>
<comment type="subcellular location">
    <subcellularLocation>
        <location evidence="3">Cell projection</location>
        <location evidence="3">Cilium</location>
    </subcellularLocation>
    <subcellularLocation>
        <location evidence="4">Cytoplasm</location>
        <location evidence="4">Cytoskeleton</location>
    </subcellularLocation>
</comment>
<dbReference type="InterPro" id="IPR001564">
    <property type="entry name" value="Nucleoside_diP_kinase"/>
</dbReference>
<dbReference type="EMBL" id="OZ023704">
    <property type="protein sequence ID" value="CAK9873260.1"/>
    <property type="molecule type" value="Genomic_DNA"/>
</dbReference>
<dbReference type="Gene3D" id="3.30.70.141">
    <property type="entry name" value="Nucleoside diphosphate kinase-like domain"/>
    <property type="match status" value="2"/>
</dbReference>
<reference evidence="12" key="1">
    <citation type="submission" date="2024-03" db="EMBL/GenBank/DDBJ databases">
        <authorList>
            <consortium name="ELIXIR-Norway"/>
            <consortium name="Elixir Norway"/>
        </authorList>
    </citation>
    <scope>NUCLEOTIDE SEQUENCE</scope>
</reference>
<dbReference type="InterPro" id="IPR034907">
    <property type="entry name" value="NDK-like_dom"/>
</dbReference>
<evidence type="ECO:0000256" key="8">
    <source>
        <dbReference type="PROSITE-ProRule" id="PRU00706"/>
    </source>
</evidence>
<feature type="binding site" evidence="8">
    <location>
        <position position="195"/>
    </location>
    <ligand>
        <name>ATP</name>
        <dbReference type="ChEBI" id="CHEBI:30616"/>
    </ligand>
</feature>
<dbReference type="Proteomes" id="UP001497522">
    <property type="component" value="Chromosome 3"/>
</dbReference>
<dbReference type="Pfam" id="PF00334">
    <property type="entry name" value="NDK"/>
    <property type="match status" value="2"/>
</dbReference>
<keyword evidence="7" id="KW-0966">Cell projection</keyword>
<dbReference type="PRINTS" id="PR01243">
    <property type="entry name" value="NUCDPKINASE"/>
</dbReference>
<organism evidence="12 13">
    <name type="scientific">Sphagnum jensenii</name>
    <dbReference type="NCBI Taxonomy" id="128206"/>
    <lineage>
        <taxon>Eukaryota</taxon>
        <taxon>Viridiplantae</taxon>
        <taxon>Streptophyta</taxon>
        <taxon>Embryophyta</taxon>
        <taxon>Bryophyta</taxon>
        <taxon>Sphagnophytina</taxon>
        <taxon>Sphagnopsida</taxon>
        <taxon>Sphagnales</taxon>
        <taxon>Sphagnaceae</taxon>
        <taxon>Sphagnum</taxon>
    </lineage>
</organism>
<dbReference type="InterPro" id="IPR011410">
    <property type="entry name" value="NDPK7"/>
</dbReference>
<feature type="binding site" evidence="8">
    <location>
        <position position="167"/>
    </location>
    <ligand>
        <name>ATP</name>
        <dbReference type="ChEBI" id="CHEBI:30616"/>
    </ligand>
</feature>
<feature type="active site" description="Pros-phosphohistidine intermediate" evidence="8">
    <location>
        <position position="378"/>
    </location>
</feature>
<comment type="catalytic activity">
    <reaction evidence="1">
        <text>a 2'-deoxyribonucleoside 5'-diphosphate + ATP = a 2'-deoxyribonucleoside 5'-triphosphate + ADP</text>
        <dbReference type="Rhea" id="RHEA:44640"/>
        <dbReference type="ChEBI" id="CHEBI:30616"/>
        <dbReference type="ChEBI" id="CHEBI:61560"/>
        <dbReference type="ChEBI" id="CHEBI:73316"/>
        <dbReference type="ChEBI" id="CHEBI:456216"/>
        <dbReference type="EC" id="2.7.4.6"/>
    </reaction>
</comment>
<evidence type="ECO:0000313" key="12">
    <source>
        <dbReference type="EMBL" id="CAK9873260.1"/>
    </source>
</evidence>
<dbReference type="PIRSF" id="PIRSF036503">
    <property type="entry name" value="NDK7"/>
    <property type="match status" value="1"/>
</dbReference>
<evidence type="ECO:0000256" key="2">
    <source>
        <dbReference type="ARBA" id="ARBA00000937"/>
    </source>
</evidence>
<dbReference type="CDD" id="cd04412">
    <property type="entry name" value="NDPk7B"/>
    <property type="match status" value="1"/>
</dbReference>
<proteinExistence type="inferred from homology"/>
<keyword evidence="5" id="KW-0963">Cytoplasm</keyword>
<dbReference type="PROSITE" id="PS51374">
    <property type="entry name" value="NDPK_LIKE"/>
    <property type="match status" value="2"/>
</dbReference>
<evidence type="ECO:0000256" key="4">
    <source>
        <dbReference type="ARBA" id="ARBA00004245"/>
    </source>
</evidence>
<keyword evidence="13" id="KW-1185">Reference proteome</keyword>
<comment type="catalytic activity">
    <reaction evidence="2">
        <text>a ribonucleoside 5'-diphosphate + ATP = a ribonucleoside 5'-triphosphate + ADP</text>
        <dbReference type="Rhea" id="RHEA:18113"/>
        <dbReference type="ChEBI" id="CHEBI:30616"/>
        <dbReference type="ChEBI" id="CHEBI:57930"/>
        <dbReference type="ChEBI" id="CHEBI:61557"/>
        <dbReference type="ChEBI" id="CHEBI:456216"/>
        <dbReference type="EC" id="2.7.4.6"/>
    </reaction>
</comment>
<evidence type="ECO:0000256" key="7">
    <source>
        <dbReference type="ARBA" id="ARBA00023273"/>
    </source>
</evidence>
<name>A0ABP1BEA3_9BRYO</name>
<comment type="caution">
    <text evidence="8">Lacks conserved residue(s) required for the propagation of feature annotation.</text>
</comment>
<dbReference type="SMART" id="SM00562">
    <property type="entry name" value="NDK"/>
    <property type="match status" value="2"/>
</dbReference>
<evidence type="ECO:0000256" key="9">
    <source>
        <dbReference type="RuleBase" id="RU004011"/>
    </source>
</evidence>
<dbReference type="Pfam" id="PF25364">
    <property type="entry name" value="PH_NDK7_N"/>
    <property type="match status" value="1"/>
</dbReference>
<gene>
    <name evidence="12" type="ORF">CSSPJE1EN2_LOCUS15830</name>
</gene>
<dbReference type="InterPro" id="IPR036850">
    <property type="entry name" value="NDK-like_dom_sf"/>
</dbReference>
<feature type="binding site" evidence="8">
    <location>
        <position position="215"/>
    </location>
    <ligand>
        <name>ATP</name>
        <dbReference type="ChEBI" id="CHEBI:30616"/>
    </ligand>
</feature>
<dbReference type="SMART" id="SM00676">
    <property type="entry name" value="DM10"/>
    <property type="match status" value="1"/>
</dbReference>
<evidence type="ECO:0000256" key="3">
    <source>
        <dbReference type="ARBA" id="ARBA00004138"/>
    </source>
</evidence>
<feature type="signal peptide" evidence="10">
    <location>
        <begin position="1"/>
        <end position="22"/>
    </location>
</feature>
<dbReference type="PROSITE" id="PS51336">
    <property type="entry name" value="DM10"/>
    <property type="match status" value="1"/>
</dbReference>
<evidence type="ECO:0000313" key="13">
    <source>
        <dbReference type="Proteomes" id="UP001497522"/>
    </source>
</evidence>
<dbReference type="PANTHER" id="PTHR43109">
    <property type="entry name" value="NUCLEOSIDE DIPHOSPHATE KINASE 7"/>
    <property type="match status" value="1"/>
</dbReference>